<dbReference type="EMBL" id="JBHSBB010000007">
    <property type="protein sequence ID" value="MFC4031204.1"/>
    <property type="molecule type" value="Genomic_DNA"/>
</dbReference>
<comment type="caution">
    <text evidence="3">The sequence shown here is derived from an EMBL/GenBank/DDBJ whole genome shotgun (WGS) entry which is preliminary data.</text>
</comment>
<name>A0ABV8HGZ1_9ACTN</name>
<evidence type="ECO:0000259" key="2">
    <source>
        <dbReference type="Pfam" id="PF00501"/>
    </source>
</evidence>
<sequence>MSPAPETLPAVLDEAARRSGSRRLVFPEAGQSCTVAELAHRSALFADVLLTHEVGRDEVVGLLAEPGAAFFTAFFGVLRHGAAATAMPALTGLGSARAQAERLAPLVDTTRMRHLVVAPELAACAEHLTRLRPTLRLIPMDAAGTVARTGDPDPSALAIVQFTSGSTSAPRGVTLTHSAAVHGVEALARACEVTGQDVWVNWLPHYHDFGLVTDLVQLFHGGDLHILSPLTLIRRPRAFLEYVAASGGTCLAGPDFCYQRMAEVADPDWISTLDLSRLRLCLNGAEPVRPETLERFARAVEAAGAPPNVLCPGYGLAEATLVAALSVPGAPPRIAYVHREHLAAGRIERVLPGDRAAKAVVSAGRPVASVRTRVIDSDGKPCPEGALGEIQLMGRSLTTAYLHDEAVTAASFDGPWLRTGDLGFLLDGHLFIAGRSKEMIIVRGVNYFPEDAEAVAKAVPGVHRERCVAFAMRPTDPDEHLMLVAESESEDPAEHTRLAGEIAARISGHLGLAAVRVHIVPPRWLPKTTSGKWRRGAARDRLLAEAPPARGR</sequence>
<dbReference type="RefSeq" id="WP_386427162.1">
    <property type="nucleotide sequence ID" value="NZ_JBHSBB010000007.1"/>
</dbReference>
<dbReference type="Gene3D" id="3.30.300.30">
    <property type="match status" value="1"/>
</dbReference>
<reference evidence="4" key="1">
    <citation type="journal article" date="2019" name="Int. J. Syst. Evol. Microbiol.">
        <title>The Global Catalogue of Microorganisms (GCM) 10K type strain sequencing project: providing services to taxonomists for standard genome sequencing and annotation.</title>
        <authorList>
            <consortium name="The Broad Institute Genomics Platform"/>
            <consortium name="The Broad Institute Genome Sequencing Center for Infectious Disease"/>
            <person name="Wu L."/>
            <person name="Ma J."/>
        </authorList>
    </citation>
    <scope>NUCLEOTIDE SEQUENCE [LARGE SCALE GENOMIC DNA]</scope>
    <source>
        <strain evidence="4">CGMCC 4.7237</strain>
    </source>
</reference>
<dbReference type="PROSITE" id="PS00455">
    <property type="entry name" value="AMP_BINDING"/>
    <property type="match status" value="1"/>
</dbReference>
<accession>A0ABV8HGZ1</accession>
<evidence type="ECO:0000256" key="1">
    <source>
        <dbReference type="ARBA" id="ARBA00006432"/>
    </source>
</evidence>
<dbReference type="InterPro" id="IPR045851">
    <property type="entry name" value="AMP-bd_C_sf"/>
</dbReference>
<dbReference type="PANTHER" id="PTHR22754">
    <property type="entry name" value="DISCO-INTERACTING PROTEIN 2 DIP2 -RELATED"/>
    <property type="match status" value="1"/>
</dbReference>
<protein>
    <submittedName>
        <fullName evidence="3">AMP-binding protein</fullName>
    </submittedName>
</protein>
<dbReference type="SUPFAM" id="SSF56801">
    <property type="entry name" value="Acetyl-CoA synthetase-like"/>
    <property type="match status" value="1"/>
</dbReference>
<dbReference type="Proteomes" id="UP001595765">
    <property type="component" value="Unassembled WGS sequence"/>
</dbReference>
<dbReference type="InterPro" id="IPR000873">
    <property type="entry name" value="AMP-dep_synth/lig_dom"/>
</dbReference>
<dbReference type="Gene3D" id="3.40.50.12780">
    <property type="entry name" value="N-terminal domain of ligase-like"/>
    <property type="match status" value="1"/>
</dbReference>
<dbReference type="PANTHER" id="PTHR22754:SF32">
    <property type="entry name" value="DISCO-INTERACTING PROTEIN 2"/>
    <property type="match status" value="1"/>
</dbReference>
<comment type="similarity">
    <text evidence="1">Belongs to the ATP-dependent AMP-binding enzyme family.</text>
</comment>
<organism evidence="3 4">
    <name type="scientific">Streptomyces polygonati</name>
    <dbReference type="NCBI Taxonomy" id="1617087"/>
    <lineage>
        <taxon>Bacteria</taxon>
        <taxon>Bacillati</taxon>
        <taxon>Actinomycetota</taxon>
        <taxon>Actinomycetes</taxon>
        <taxon>Kitasatosporales</taxon>
        <taxon>Streptomycetaceae</taxon>
        <taxon>Streptomyces</taxon>
    </lineage>
</organism>
<evidence type="ECO:0000313" key="4">
    <source>
        <dbReference type="Proteomes" id="UP001595765"/>
    </source>
</evidence>
<dbReference type="Pfam" id="PF00501">
    <property type="entry name" value="AMP-binding"/>
    <property type="match status" value="1"/>
</dbReference>
<gene>
    <name evidence="3" type="ORF">ACFO3J_06920</name>
</gene>
<evidence type="ECO:0000313" key="3">
    <source>
        <dbReference type="EMBL" id="MFC4031204.1"/>
    </source>
</evidence>
<feature type="domain" description="AMP-dependent synthetase/ligase" evidence="2">
    <location>
        <begin position="13"/>
        <end position="402"/>
    </location>
</feature>
<proteinExistence type="inferred from homology"/>
<dbReference type="InterPro" id="IPR020845">
    <property type="entry name" value="AMP-binding_CS"/>
</dbReference>
<keyword evidence="4" id="KW-1185">Reference proteome</keyword>
<dbReference type="InterPro" id="IPR042099">
    <property type="entry name" value="ANL_N_sf"/>
</dbReference>